<proteinExistence type="predicted"/>
<evidence type="ECO:0000313" key="1">
    <source>
        <dbReference type="EMBL" id="PON75955.1"/>
    </source>
</evidence>
<keyword evidence="2" id="KW-1185">Reference proteome</keyword>
<gene>
    <name evidence="1" type="ORF">PanWU01x14_039060</name>
</gene>
<dbReference type="EMBL" id="JXTB01000021">
    <property type="protein sequence ID" value="PON75955.1"/>
    <property type="molecule type" value="Genomic_DNA"/>
</dbReference>
<dbReference type="OrthoDB" id="125347at2759"/>
<evidence type="ECO:0000313" key="2">
    <source>
        <dbReference type="Proteomes" id="UP000237105"/>
    </source>
</evidence>
<protein>
    <submittedName>
        <fullName evidence="1">Uncharacterized protein</fullName>
    </submittedName>
</protein>
<name>A0A2P5DRN6_PARAD</name>
<sequence>MAKIKEQNKEAFTYLALLDPKTYGFNAMEETGKVEHITSNFVESFNHWMDELRFMSLYKPLDGLRTRLTGAI</sequence>
<reference evidence="2" key="1">
    <citation type="submission" date="2016-06" db="EMBL/GenBank/DDBJ databases">
        <title>Parallel loss of symbiosis genes in relatives of nitrogen-fixing non-legume Parasponia.</title>
        <authorList>
            <person name="Van Velzen R."/>
            <person name="Holmer R."/>
            <person name="Bu F."/>
            <person name="Rutten L."/>
            <person name="Van Zeijl A."/>
            <person name="Liu W."/>
            <person name="Santuari L."/>
            <person name="Cao Q."/>
            <person name="Sharma T."/>
            <person name="Shen D."/>
            <person name="Roswanjaya Y."/>
            <person name="Wardhani T."/>
            <person name="Kalhor M.S."/>
            <person name="Jansen J."/>
            <person name="Van den Hoogen J."/>
            <person name="Gungor B."/>
            <person name="Hartog M."/>
            <person name="Hontelez J."/>
            <person name="Verver J."/>
            <person name="Yang W.-C."/>
            <person name="Schijlen E."/>
            <person name="Repin R."/>
            <person name="Schilthuizen M."/>
            <person name="Schranz E."/>
            <person name="Heidstra R."/>
            <person name="Miyata K."/>
            <person name="Fedorova E."/>
            <person name="Kohlen W."/>
            <person name="Bisseling T."/>
            <person name="Smit S."/>
            <person name="Geurts R."/>
        </authorList>
    </citation>
    <scope>NUCLEOTIDE SEQUENCE [LARGE SCALE GENOMIC DNA]</scope>
    <source>
        <strain evidence="2">cv. WU1-14</strain>
    </source>
</reference>
<dbReference type="Proteomes" id="UP000237105">
    <property type="component" value="Unassembled WGS sequence"/>
</dbReference>
<organism evidence="1 2">
    <name type="scientific">Parasponia andersonii</name>
    <name type="common">Sponia andersonii</name>
    <dbReference type="NCBI Taxonomy" id="3476"/>
    <lineage>
        <taxon>Eukaryota</taxon>
        <taxon>Viridiplantae</taxon>
        <taxon>Streptophyta</taxon>
        <taxon>Embryophyta</taxon>
        <taxon>Tracheophyta</taxon>
        <taxon>Spermatophyta</taxon>
        <taxon>Magnoliopsida</taxon>
        <taxon>eudicotyledons</taxon>
        <taxon>Gunneridae</taxon>
        <taxon>Pentapetalae</taxon>
        <taxon>rosids</taxon>
        <taxon>fabids</taxon>
        <taxon>Rosales</taxon>
        <taxon>Cannabaceae</taxon>
        <taxon>Parasponia</taxon>
    </lineage>
</organism>
<comment type="caution">
    <text evidence="1">The sequence shown here is derived from an EMBL/GenBank/DDBJ whole genome shotgun (WGS) entry which is preliminary data.</text>
</comment>
<dbReference type="AlphaFoldDB" id="A0A2P5DRN6"/>
<accession>A0A2P5DRN6</accession>